<dbReference type="Pfam" id="PF00015">
    <property type="entry name" value="MCPsignal"/>
    <property type="match status" value="1"/>
</dbReference>
<keyword evidence="3" id="KW-1185">Reference proteome</keyword>
<dbReference type="InterPro" id="IPR029151">
    <property type="entry name" value="Sensor-like_sf"/>
</dbReference>
<dbReference type="PROSITE" id="PS50111">
    <property type="entry name" value="CHEMOTAXIS_TRANSDUC_2"/>
    <property type="match status" value="1"/>
</dbReference>
<dbReference type="SMART" id="SM00283">
    <property type="entry name" value="MA"/>
    <property type="match status" value="1"/>
</dbReference>
<dbReference type="STRING" id="1356854.N007_15555"/>
<dbReference type="eggNOG" id="COG0840">
    <property type="taxonomic scope" value="Bacteria"/>
</dbReference>
<dbReference type="SUPFAM" id="SSF103190">
    <property type="entry name" value="Sensory domain-like"/>
    <property type="match status" value="1"/>
</dbReference>
<dbReference type="GO" id="GO:0007165">
    <property type="term" value="P:signal transduction"/>
    <property type="evidence" value="ECO:0007669"/>
    <property type="project" value="UniProtKB-KW"/>
</dbReference>
<evidence type="ECO:0000313" key="2">
    <source>
        <dbReference type="EMBL" id="UNO47850.1"/>
    </source>
</evidence>
<proteinExistence type="predicted"/>
<organism evidence="2 3">
    <name type="scientific">Alicyclobacillus acidoterrestris (strain ATCC 49025 / DSM 3922 / CIP 106132 / NCIMB 13137 / GD3B)</name>
    <dbReference type="NCBI Taxonomy" id="1356854"/>
    <lineage>
        <taxon>Bacteria</taxon>
        <taxon>Bacillati</taxon>
        <taxon>Bacillota</taxon>
        <taxon>Bacilli</taxon>
        <taxon>Bacillales</taxon>
        <taxon>Alicyclobacillaceae</taxon>
        <taxon>Alicyclobacillus</taxon>
    </lineage>
</organism>
<dbReference type="GO" id="GO:0016020">
    <property type="term" value="C:membrane"/>
    <property type="evidence" value="ECO:0007669"/>
    <property type="project" value="InterPro"/>
</dbReference>
<dbReference type="Gene3D" id="1.10.287.950">
    <property type="entry name" value="Methyl-accepting chemotaxis protein"/>
    <property type="match status" value="1"/>
</dbReference>
<dbReference type="OrthoDB" id="9765776at2"/>
<dbReference type="EMBL" id="CP080467">
    <property type="protein sequence ID" value="UNO47850.1"/>
    <property type="molecule type" value="Genomic_DNA"/>
</dbReference>
<sequence length="294" mass="31775">MLANETIEVNEKLNLHPMIQMLIHLGPMLTELFPDDVTVGISDTTTLRISIPGKKFSLGLEPGYRLTPGDGMFEAVQTGRPVRMAVPKDVFGVPLISSAIPLRDEQGTVIGAMAVGVNMERYEHLFSIASTLSTAVEQISATIQELASSTNVLSINMNDISAQSNEVRKSINNINHIANTVRDISNKSKILGLNASIEAARSSEFGKGFSIIAQEVRKLAADSKEQTDIIHETVHNIEQLIHSLTESVSAINQETDSQSVAAEQLASTIQELSQSANALAEYAQNIVSGTHQDN</sequence>
<dbReference type="AlphaFoldDB" id="T0BDZ2"/>
<name>T0BDZ2_ALIAG</name>
<evidence type="ECO:0000313" key="3">
    <source>
        <dbReference type="Proteomes" id="UP000829401"/>
    </source>
</evidence>
<dbReference type="PANTHER" id="PTHR32089:SF112">
    <property type="entry name" value="LYSOZYME-LIKE PROTEIN-RELATED"/>
    <property type="match status" value="1"/>
</dbReference>
<dbReference type="SUPFAM" id="SSF58104">
    <property type="entry name" value="Methyl-accepting chemotaxis protein (MCP) signaling domain"/>
    <property type="match status" value="1"/>
</dbReference>
<accession>T0BDZ2</accession>
<dbReference type="RefSeq" id="WP_021298280.1">
    <property type="nucleotide sequence ID" value="NZ_AURB01000182.1"/>
</dbReference>
<gene>
    <name evidence="2" type="ORF">K1I37_14305</name>
</gene>
<dbReference type="PANTHER" id="PTHR32089">
    <property type="entry name" value="METHYL-ACCEPTING CHEMOTAXIS PROTEIN MCPB"/>
    <property type="match status" value="1"/>
</dbReference>
<dbReference type="InterPro" id="IPR004089">
    <property type="entry name" value="MCPsignal_dom"/>
</dbReference>
<dbReference type="Proteomes" id="UP000829401">
    <property type="component" value="Chromosome"/>
</dbReference>
<protein>
    <submittedName>
        <fullName evidence="2">Methyl-accepting chemotaxis protein</fullName>
    </submittedName>
</protein>
<dbReference type="KEGG" id="aaco:K1I37_14305"/>
<accession>A0A9E6ZEE1</accession>
<evidence type="ECO:0000256" key="1">
    <source>
        <dbReference type="ARBA" id="ARBA00023224"/>
    </source>
</evidence>
<keyword evidence="1" id="KW-0807">Transducer</keyword>
<reference evidence="3" key="1">
    <citation type="journal article" date="2022" name="G3 (Bethesda)">
        <title>Unveiling the complete genome sequence of Alicyclobacillus acidoterrestris DSM 3922T, a taint-producing strain.</title>
        <authorList>
            <person name="Leonardo I.C."/>
            <person name="Barreto Crespo M.T."/>
            <person name="Gaspar F.B."/>
        </authorList>
    </citation>
    <scope>NUCLEOTIDE SEQUENCE [LARGE SCALE GENOMIC DNA]</scope>
    <source>
        <strain evidence="3">DSM 3922</strain>
    </source>
</reference>